<feature type="compositionally biased region" description="Pro residues" evidence="3">
    <location>
        <begin position="556"/>
        <end position="570"/>
    </location>
</feature>
<dbReference type="InterPro" id="IPR050374">
    <property type="entry name" value="RRT5_SRSF_SR"/>
</dbReference>
<evidence type="ECO:0000256" key="1">
    <source>
        <dbReference type="ARBA" id="ARBA00022884"/>
    </source>
</evidence>
<feature type="region of interest" description="Disordered" evidence="3">
    <location>
        <begin position="267"/>
        <end position="316"/>
    </location>
</feature>
<comment type="caution">
    <text evidence="5">The sequence shown here is derived from an EMBL/GenBank/DDBJ whole genome shotgun (WGS) entry which is preliminary data.</text>
</comment>
<feature type="region of interest" description="Disordered" evidence="3">
    <location>
        <begin position="331"/>
        <end position="350"/>
    </location>
</feature>
<dbReference type="GO" id="GO:0003729">
    <property type="term" value="F:mRNA binding"/>
    <property type="evidence" value="ECO:0007669"/>
    <property type="project" value="TreeGrafter"/>
</dbReference>
<keyword evidence="1 2" id="KW-0694">RNA-binding</keyword>
<evidence type="ECO:0000256" key="3">
    <source>
        <dbReference type="SAM" id="MobiDB-lite"/>
    </source>
</evidence>
<feature type="compositionally biased region" description="Basic and acidic residues" evidence="3">
    <location>
        <begin position="672"/>
        <end position="688"/>
    </location>
</feature>
<gene>
    <name evidence="5" type="ORF">J8A68_001755</name>
</gene>
<feature type="region of interest" description="Disordered" evidence="3">
    <location>
        <begin position="512"/>
        <end position="592"/>
    </location>
</feature>
<sequence>MTYSQEPQLGESSNREDSCSYAANRSVASKYTSKYEFPCQKEASSLVGETLDKSKANTSFRLNTFPDQQGFYVLRMDNISCNVTISQLDEFLQSKLAHLPVQSAAFKIINFTQNPSTSFNGYQGDDTMFAEVQVLNLEACEVLSNLSGVQWTGNELSVLPLQIDRESVEWMAKNNQGNKYHYANMAANPAFSYQTRVGDTPTQENNIKEQNQRGSESAPEHIVYPNHHSSIYPIRIPPPYPCMQRNIPGYLPYAPYTYNPYNQNYSNRQPISSPSTPWCRRNSSTDSFSPGRRSSGSSYTSASTGSLSSLPGETKGGAQAVPPFVMNMLQEHSDSSSKLESTAIDASHSQETEDFTEFIYIPAGEGDDPEKLIQVNPCRLFMGNIPYSSNWASLKNFLVTRSNQLDPTCNLSIIRVEIPTQSIVYQLRAKDNYQHPSPYVPPTRPQILRKSRGFAIVTTGNRETSEKLIEMFDNVEFEGRSLTVRYDKFPRFNNYPIQQLWGSSTINQSNFTPPHLHIGSTPPVLHDNRAWAGTAPPGQGRPQLYNSAQHTRVPMSAPPPPPPPPPPHPGSPQGYPRLPPPHPGSPQGYPRLPHPGYFIPPYYYNNQEVSANDGFGYGFIPSHGPYGPFPPRYESNRLQNTERPLSNDKHAVKEEVKDGESVNEVELQSTDGLKESFDKMKIKQQESD</sequence>
<organism evidence="5 6">
    <name type="scientific">[Candida] subhashii</name>
    <dbReference type="NCBI Taxonomy" id="561895"/>
    <lineage>
        <taxon>Eukaryota</taxon>
        <taxon>Fungi</taxon>
        <taxon>Dikarya</taxon>
        <taxon>Ascomycota</taxon>
        <taxon>Saccharomycotina</taxon>
        <taxon>Pichiomycetes</taxon>
        <taxon>Debaryomycetaceae</taxon>
        <taxon>Spathaspora</taxon>
    </lineage>
</organism>
<evidence type="ECO:0000313" key="6">
    <source>
        <dbReference type="Proteomes" id="UP000694255"/>
    </source>
</evidence>
<feature type="domain" description="RRM" evidence="4">
    <location>
        <begin position="378"/>
        <end position="489"/>
    </location>
</feature>
<evidence type="ECO:0000259" key="4">
    <source>
        <dbReference type="PROSITE" id="PS50102"/>
    </source>
</evidence>
<dbReference type="InterPro" id="IPR000504">
    <property type="entry name" value="RRM_dom"/>
</dbReference>
<feature type="compositionally biased region" description="Low complexity" evidence="3">
    <location>
        <begin position="287"/>
        <end position="312"/>
    </location>
</feature>
<dbReference type="PANTHER" id="PTHR23003">
    <property type="entry name" value="RNA RECOGNITION MOTIF RRM DOMAIN CONTAINING PROTEIN"/>
    <property type="match status" value="1"/>
</dbReference>
<name>A0A8J5UZ41_9ASCO</name>
<dbReference type="GO" id="GO:0005634">
    <property type="term" value="C:nucleus"/>
    <property type="evidence" value="ECO:0007669"/>
    <property type="project" value="TreeGrafter"/>
</dbReference>
<dbReference type="AlphaFoldDB" id="A0A8J5UZ41"/>
<dbReference type="PROSITE" id="PS50102">
    <property type="entry name" value="RRM"/>
    <property type="match status" value="1"/>
</dbReference>
<feature type="compositionally biased region" description="Polar residues" evidence="3">
    <location>
        <begin position="195"/>
        <end position="205"/>
    </location>
</feature>
<dbReference type="GO" id="GO:0005737">
    <property type="term" value="C:cytoplasm"/>
    <property type="evidence" value="ECO:0007669"/>
    <property type="project" value="TreeGrafter"/>
</dbReference>
<dbReference type="OrthoDB" id="1099063at2759"/>
<feature type="region of interest" description="Disordered" evidence="3">
    <location>
        <begin position="628"/>
        <end position="688"/>
    </location>
</feature>
<protein>
    <recommendedName>
        <fullName evidence="4">RRM domain-containing protein</fullName>
    </recommendedName>
</protein>
<dbReference type="GO" id="GO:0071028">
    <property type="term" value="P:nuclear mRNA surveillance"/>
    <property type="evidence" value="ECO:0007669"/>
    <property type="project" value="TreeGrafter"/>
</dbReference>
<reference evidence="5 6" key="1">
    <citation type="journal article" date="2021" name="DNA Res.">
        <title>Genome analysis of Candida subhashii reveals its hybrid nature and dual mitochondrial genome conformations.</title>
        <authorList>
            <person name="Mixao V."/>
            <person name="Hegedusova E."/>
            <person name="Saus E."/>
            <person name="Pryszcz L.P."/>
            <person name="Cillingova A."/>
            <person name="Nosek J."/>
            <person name="Gabaldon T."/>
        </authorList>
    </citation>
    <scope>NUCLEOTIDE SEQUENCE [LARGE SCALE GENOMIC DNA]</scope>
    <source>
        <strain evidence="5 6">CBS 10753</strain>
    </source>
</reference>
<dbReference type="Proteomes" id="UP000694255">
    <property type="component" value="Unassembled WGS sequence"/>
</dbReference>
<proteinExistence type="predicted"/>
<dbReference type="GO" id="GO:0016973">
    <property type="term" value="P:poly(A)+ mRNA export from nucleus"/>
    <property type="evidence" value="ECO:0007669"/>
    <property type="project" value="TreeGrafter"/>
</dbReference>
<accession>A0A8J5UZ41</accession>
<evidence type="ECO:0000313" key="5">
    <source>
        <dbReference type="EMBL" id="KAG7664730.1"/>
    </source>
</evidence>
<dbReference type="EMBL" id="JAGSYN010000066">
    <property type="protein sequence ID" value="KAG7664730.1"/>
    <property type="molecule type" value="Genomic_DNA"/>
</dbReference>
<dbReference type="PANTHER" id="PTHR23003:SF3">
    <property type="entry name" value="FI21236P1-RELATED"/>
    <property type="match status" value="1"/>
</dbReference>
<dbReference type="GeneID" id="73468556"/>
<feature type="compositionally biased region" description="Basic and acidic residues" evidence="3">
    <location>
        <begin position="645"/>
        <end position="660"/>
    </location>
</feature>
<feature type="region of interest" description="Disordered" evidence="3">
    <location>
        <begin position="195"/>
        <end position="220"/>
    </location>
</feature>
<keyword evidence="6" id="KW-1185">Reference proteome</keyword>
<dbReference type="GO" id="GO:1990904">
    <property type="term" value="C:ribonucleoprotein complex"/>
    <property type="evidence" value="ECO:0007669"/>
    <property type="project" value="TreeGrafter"/>
</dbReference>
<feature type="compositionally biased region" description="Polar residues" evidence="3">
    <location>
        <begin position="267"/>
        <end position="286"/>
    </location>
</feature>
<dbReference type="RefSeq" id="XP_049264962.1">
    <property type="nucleotide sequence ID" value="XM_049405433.1"/>
</dbReference>
<evidence type="ECO:0000256" key="2">
    <source>
        <dbReference type="PROSITE-ProRule" id="PRU00176"/>
    </source>
</evidence>